<dbReference type="EC" id="2.7.13.3" evidence="2"/>
<dbReference type="RefSeq" id="WP_009225010.1">
    <property type="nucleotide sequence ID" value="NZ_CBCSKM010000002.1"/>
</dbReference>
<evidence type="ECO:0000259" key="9">
    <source>
        <dbReference type="Pfam" id="PF07730"/>
    </source>
</evidence>
<dbReference type="Pfam" id="PF23540">
    <property type="entry name" value="DesK_N"/>
    <property type="match status" value="1"/>
</dbReference>
<dbReference type="SUPFAM" id="SSF55874">
    <property type="entry name" value="ATPase domain of HSP90 chaperone/DNA topoisomerase II/histidine kinase"/>
    <property type="match status" value="1"/>
</dbReference>
<dbReference type="InterPro" id="IPR036890">
    <property type="entry name" value="HATPase_C_sf"/>
</dbReference>
<evidence type="ECO:0000256" key="1">
    <source>
        <dbReference type="ARBA" id="ARBA00000085"/>
    </source>
</evidence>
<keyword evidence="7" id="KW-0472">Membrane</keyword>
<feature type="transmembrane region" description="Helical" evidence="7">
    <location>
        <begin position="41"/>
        <end position="60"/>
    </location>
</feature>
<feature type="transmembrane region" description="Helical" evidence="7">
    <location>
        <begin position="133"/>
        <end position="152"/>
    </location>
</feature>
<dbReference type="InterPro" id="IPR011712">
    <property type="entry name" value="Sig_transdc_His_kin_sub3_dim/P"/>
</dbReference>
<keyword evidence="7" id="KW-1133">Transmembrane helix</keyword>
<keyword evidence="7" id="KW-0812">Transmembrane</keyword>
<dbReference type="PANTHER" id="PTHR24421">
    <property type="entry name" value="NITRATE/NITRITE SENSOR PROTEIN NARX-RELATED"/>
    <property type="match status" value="1"/>
</dbReference>
<evidence type="ECO:0000313" key="11">
    <source>
        <dbReference type="EMBL" id="MEA3571966.1"/>
    </source>
</evidence>
<dbReference type="CDD" id="cd16917">
    <property type="entry name" value="HATPase_UhpB-NarQ-NarX-like"/>
    <property type="match status" value="1"/>
</dbReference>
<dbReference type="InterPro" id="IPR003594">
    <property type="entry name" value="HATPase_dom"/>
</dbReference>
<feature type="transmembrane region" description="Helical" evidence="7">
    <location>
        <begin position="15"/>
        <end position="34"/>
    </location>
</feature>
<evidence type="ECO:0000256" key="3">
    <source>
        <dbReference type="ARBA" id="ARBA00022679"/>
    </source>
</evidence>
<comment type="caution">
    <text evidence="11">The sequence shown here is derived from an EMBL/GenBank/DDBJ whole genome shotgun (WGS) entry which is preliminary data.</text>
</comment>
<evidence type="ECO:0000256" key="6">
    <source>
        <dbReference type="SAM" id="Coils"/>
    </source>
</evidence>
<dbReference type="Proteomes" id="UP001292216">
    <property type="component" value="Unassembled WGS sequence"/>
</dbReference>
<dbReference type="Pfam" id="PF02518">
    <property type="entry name" value="HATPase_c"/>
    <property type="match status" value="1"/>
</dbReference>
<sequence>MRFGKFEFEWFPKKYGWFPYIWPIYLVLPFFNIRGEHGIKLWIGCAMIVLFAVTYRQLYWVTGKVFNLWLALQMALILALCMFYSPYNFYLGFFTSNFIGWYTDHKKFHVAISCFAAVEVLSLLFGARDLVAGDLPFMMPFLVIMLVMPYGIRSMARRQQLEQELDRANEQIKELIKREERMRIARDLHDTLGHTLSLITLKSQLVEKLAAKDAERAQAEAREIQRTSRAALRQVRELVSDMRAITVAEALAEAGEILRAADIAFDVEGDPRLTGVSDLTQNIVSLCIKEAVTNIVKHSRATRCAVTIETAPAEVRLQIEDNGIGLSSRKVGSDGVSSLPGNSAAGNGLKGMAERLSLIDGTLTVGAGSLEGSDGSEAGSGRGTRLQITIPLIVKEAAKEGETA</sequence>
<dbReference type="PANTHER" id="PTHR24421:SF63">
    <property type="entry name" value="SENSOR HISTIDINE KINASE DESK"/>
    <property type="match status" value="1"/>
</dbReference>
<dbReference type="EMBL" id="JAYERP010000001">
    <property type="protein sequence ID" value="MEA3571966.1"/>
    <property type="molecule type" value="Genomic_DNA"/>
</dbReference>
<evidence type="ECO:0000256" key="4">
    <source>
        <dbReference type="ARBA" id="ARBA00022777"/>
    </source>
</evidence>
<comment type="catalytic activity">
    <reaction evidence="1">
        <text>ATP + protein L-histidine = ADP + protein N-phospho-L-histidine.</text>
        <dbReference type="EC" id="2.7.13.3"/>
    </reaction>
</comment>
<proteinExistence type="predicted"/>
<keyword evidence="5" id="KW-0902">Two-component regulatory system</keyword>
<evidence type="ECO:0000259" key="8">
    <source>
        <dbReference type="Pfam" id="PF02518"/>
    </source>
</evidence>
<keyword evidence="3" id="KW-0808">Transferase</keyword>
<feature type="domain" description="DesK/YvfT N-terminal" evidence="10">
    <location>
        <begin position="9"/>
        <end position="151"/>
    </location>
</feature>
<organism evidence="11 12">
    <name type="scientific">Paenibacillus phoenicis</name>
    <dbReference type="NCBI Taxonomy" id="554117"/>
    <lineage>
        <taxon>Bacteria</taxon>
        <taxon>Bacillati</taxon>
        <taxon>Bacillota</taxon>
        <taxon>Bacilli</taxon>
        <taxon>Bacillales</taxon>
        <taxon>Paenibacillaceae</taxon>
        <taxon>Paenibacillus</taxon>
    </lineage>
</organism>
<reference evidence="11 12" key="1">
    <citation type="submission" date="2023-12" db="EMBL/GenBank/DDBJ databases">
        <title>Whole genome sequencing of Paenibacillus phoenicis isolated from the Phoenix Mars Lander spacecraft assembly facility.</title>
        <authorList>
            <person name="Garcia A."/>
            <person name="Venkateswaran K."/>
        </authorList>
    </citation>
    <scope>NUCLEOTIDE SEQUENCE [LARGE SCALE GENOMIC DNA]</scope>
    <source>
        <strain evidence="11 12">3PO2SA</strain>
    </source>
</reference>
<dbReference type="InterPro" id="IPR050482">
    <property type="entry name" value="Sensor_HK_TwoCompSys"/>
</dbReference>
<feature type="transmembrane region" description="Helical" evidence="7">
    <location>
        <begin position="108"/>
        <end position="127"/>
    </location>
</feature>
<gene>
    <name evidence="11" type="ORF">U9M73_18730</name>
</gene>
<name>A0ABU5PPV0_9BACL</name>
<dbReference type="Gene3D" id="1.20.5.1930">
    <property type="match status" value="1"/>
</dbReference>
<keyword evidence="12" id="KW-1185">Reference proteome</keyword>
<evidence type="ECO:0000256" key="5">
    <source>
        <dbReference type="ARBA" id="ARBA00023012"/>
    </source>
</evidence>
<feature type="coiled-coil region" evidence="6">
    <location>
        <begin position="151"/>
        <end position="234"/>
    </location>
</feature>
<evidence type="ECO:0000259" key="10">
    <source>
        <dbReference type="Pfam" id="PF23540"/>
    </source>
</evidence>
<evidence type="ECO:0000256" key="2">
    <source>
        <dbReference type="ARBA" id="ARBA00012438"/>
    </source>
</evidence>
<accession>A0ABU5PPV0</accession>
<keyword evidence="4 11" id="KW-0418">Kinase</keyword>
<dbReference type="GO" id="GO:0016301">
    <property type="term" value="F:kinase activity"/>
    <property type="evidence" value="ECO:0007669"/>
    <property type="project" value="UniProtKB-KW"/>
</dbReference>
<feature type="domain" description="Histidine kinase/HSP90-like ATPase" evidence="8">
    <location>
        <begin position="285"/>
        <end position="392"/>
    </location>
</feature>
<feature type="transmembrane region" description="Helical" evidence="7">
    <location>
        <begin position="66"/>
        <end position="87"/>
    </location>
</feature>
<protein>
    <recommendedName>
        <fullName evidence="2">histidine kinase</fullName>
        <ecNumber evidence="2">2.7.13.3</ecNumber>
    </recommendedName>
</protein>
<keyword evidence="6" id="KW-0175">Coiled coil</keyword>
<evidence type="ECO:0000313" key="12">
    <source>
        <dbReference type="Proteomes" id="UP001292216"/>
    </source>
</evidence>
<dbReference type="InterPro" id="IPR056374">
    <property type="entry name" value="DesK/YvfT_N"/>
</dbReference>
<feature type="domain" description="Signal transduction histidine kinase subgroup 3 dimerisation and phosphoacceptor" evidence="9">
    <location>
        <begin position="180"/>
        <end position="244"/>
    </location>
</feature>
<dbReference type="Gene3D" id="3.30.565.10">
    <property type="entry name" value="Histidine kinase-like ATPase, C-terminal domain"/>
    <property type="match status" value="1"/>
</dbReference>
<dbReference type="Pfam" id="PF07730">
    <property type="entry name" value="HisKA_3"/>
    <property type="match status" value="1"/>
</dbReference>
<evidence type="ECO:0000256" key="7">
    <source>
        <dbReference type="SAM" id="Phobius"/>
    </source>
</evidence>